<dbReference type="OMA" id="APVTCLW"/>
<dbReference type="OrthoDB" id="2152248at2759"/>
<comment type="caution">
    <text evidence="1">The sequence shown here is derived from an EMBL/GenBank/DDBJ whole genome shotgun (WGS) entry which is preliminary data.</text>
</comment>
<evidence type="ECO:0000313" key="2">
    <source>
        <dbReference type="Proteomes" id="UP000186594"/>
    </source>
</evidence>
<dbReference type="InterPro" id="IPR029058">
    <property type="entry name" value="AB_hydrolase_fold"/>
</dbReference>
<keyword evidence="2" id="KW-1185">Reference proteome</keyword>
<evidence type="ECO:0008006" key="3">
    <source>
        <dbReference type="Google" id="ProtNLM"/>
    </source>
</evidence>
<gene>
    <name evidence="1" type="ORF">NEOLI_003512</name>
</gene>
<dbReference type="STRING" id="1198029.A0A1U7LUD1"/>
<dbReference type="PANTHER" id="PTHR47381:SF3">
    <property type="entry name" value="ALPHA_BETA-HYDROLASES SUPERFAMILY PROTEIN"/>
    <property type="match status" value="1"/>
</dbReference>
<organism evidence="1 2">
    <name type="scientific">Neolecta irregularis (strain DAH-3)</name>
    <dbReference type="NCBI Taxonomy" id="1198029"/>
    <lineage>
        <taxon>Eukaryota</taxon>
        <taxon>Fungi</taxon>
        <taxon>Dikarya</taxon>
        <taxon>Ascomycota</taxon>
        <taxon>Taphrinomycotina</taxon>
        <taxon>Neolectales</taxon>
        <taxon>Neolectaceae</taxon>
        <taxon>Neolecta</taxon>
    </lineage>
</organism>
<sequence length="313" mass="34954">MCCTIFFGWQVYGGVCEIAAELKKTYLMTERHSHFSRTDFYVGGLPTYIHGLAEVSQSRLPISVLFLLHGRQGSSNDLTPFVQALLESAAAVQDPKMDLLVVTFDHRNHGHRKVQDLANGSWSSGNQLHAQDMLSIQYGTATDVSLLVDFLPSYLFPNDQRKIELWGCAGVSLGGHSTWMVLRHEPRISIGIPIIGCPDYIALMSHRARKASLGFCSPHLPKSLIKTIKRLNAASNEGLESMSDKKILVLSGKDDQIVPWPCSETFVSKLPDVHKKIVLYEGVGHELTHLMINETCKWIDCFLVQGEHLTERL</sequence>
<dbReference type="AlphaFoldDB" id="A0A1U7LUD1"/>
<name>A0A1U7LUD1_NEOID</name>
<protein>
    <recommendedName>
        <fullName evidence="3">Peptidase S9 prolyl oligopeptidase catalytic domain-containing protein</fullName>
    </recommendedName>
</protein>
<proteinExistence type="predicted"/>
<accession>A0A1U7LUD1</accession>
<dbReference type="PANTHER" id="PTHR47381">
    <property type="entry name" value="ALPHA/BETA-HYDROLASES SUPERFAMILY PROTEIN"/>
    <property type="match status" value="1"/>
</dbReference>
<dbReference type="Gene3D" id="3.40.50.1820">
    <property type="entry name" value="alpha/beta hydrolase"/>
    <property type="match status" value="1"/>
</dbReference>
<dbReference type="SUPFAM" id="SSF53474">
    <property type="entry name" value="alpha/beta-Hydrolases"/>
    <property type="match status" value="1"/>
</dbReference>
<dbReference type="Proteomes" id="UP000186594">
    <property type="component" value="Unassembled WGS sequence"/>
</dbReference>
<evidence type="ECO:0000313" key="1">
    <source>
        <dbReference type="EMBL" id="OLL26285.1"/>
    </source>
</evidence>
<reference evidence="1 2" key="1">
    <citation type="submission" date="2016-04" db="EMBL/GenBank/DDBJ databases">
        <title>Evolutionary innovation and constraint leading to complex multicellularity in the Ascomycota.</title>
        <authorList>
            <person name="Cisse O."/>
            <person name="Nguyen A."/>
            <person name="Hewitt D.A."/>
            <person name="Jedd G."/>
            <person name="Stajich J.E."/>
        </authorList>
    </citation>
    <scope>NUCLEOTIDE SEQUENCE [LARGE SCALE GENOMIC DNA]</scope>
    <source>
        <strain evidence="1 2">DAH-3</strain>
    </source>
</reference>
<dbReference type="EMBL" id="LXFE01000208">
    <property type="protein sequence ID" value="OLL26285.1"/>
    <property type="molecule type" value="Genomic_DNA"/>
</dbReference>